<evidence type="ECO:0000313" key="3">
    <source>
        <dbReference type="EMBL" id="KJZ68311.1"/>
    </source>
</evidence>
<dbReference type="Proteomes" id="UP000054481">
    <property type="component" value="Unassembled WGS sequence"/>
</dbReference>
<evidence type="ECO:0000256" key="2">
    <source>
        <dbReference type="SAM" id="MobiDB-lite"/>
    </source>
</evidence>
<feature type="coiled-coil region" evidence="1">
    <location>
        <begin position="115"/>
        <end position="142"/>
    </location>
</feature>
<dbReference type="EMBL" id="KQ030936">
    <property type="protein sequence ID" value="KJZ68311.1"/>
    <property type="molecule type" value="Genomic_DNA"/>
</dbReference>
<feature type="region of interest" description="Disordered" evidence="2">
    <location>
        <begin position="28"/>
        <end position="59"/>
    </location>
</feature>
<keyword evidence="4" id="KW-1185">Reference proteome</keyword>
<reference evidence="3 4" key="1">
    <citation type="journal article" date="2014" name="Genome Biol. Evol.">
        <title>Comparative genomics and transcriptomics analyses reveal divergent lifestyle features of nematode endoparasitic fungus Hirsutella minnesotensis.</title>
        <authorList>
            <person name="Lai Y."/>
            <person name="Liu K."/>
            <person name="Zhang X."/>
            <person name="Zhang X."/>
            <person name="Li K."/>
            <person name="Wang N."/>
            <person name="Shu C."/>
            <person name="Wu Y."/>
            <person name="Wang C."/>
            <person name="Bushley K.E."/>
            <person name="Xiang M."/>
            <person name="Liu X."/>
        </authorList>
    </citation>
    <scope>NUCLEOTIDE SEQUENCE [LARGE SCALE GENOMIC DNA]</scope>
    <source>
        <strain evidence="3 4">3608</strain>
    </source>
</reference>
<evidence type="ECO:0000256" key="1">
    <source>
        <dbReference type="SAM" id="Coils"/>
    </source>
</evidence>
<gene>
    <name evidence="3" type="ORF">HIM_12302</name>
</gene>
<proteinExistence type="predicted"/>
<accession>A0A0F7ZF07</accession>
<evidence type="ECO:0000313" key="4">
    <source>
        <dbReference type="Proteomes" id="UP000054481"/>
    </source>
</evidence>
<protein>
    <submittedName>
        <fullName evidence="3">Uncharacterized protein</fullName>
    </submittedName>
</protein>
<keyword evidence="1" id="KW-0175">Coiled coil</keyword>
<organism evidence="3 4">
    <name type="scientific">Hirsutella minnesotensis 3608</name>
    <dbReference type="NCBI Taxonomy" id="1043627"/>
    <lineage>
        <taxon>Eukaryota</taxon>
        <taxon>Fungi</taxon>
        <taxon>Dikarya</taxon>
        <taxon>Ascomycota</taxon>
        <taxon>Pezizomycotina</taxon>
        <taxon>Sordariomycetes</taxon>
        <taxon>Hypocreomycetidae</taxon>
        <taxon>Hypocreales</taxon>
        <taxon>Ophiocordycipitaceae</taxon>
        <taxon>Hirsutella</taxon>
    </lineage>
</organism>
<name>A0A0F7ZF07_9HYPO</name>
<sequence>MSCSKLPPLRPDRQDQLVLVDLGMNVPLSSPRCEGEPRRKRVRAPNTPKPGPKQPSSGSCCCRAAHELWTNDVLELSRKTYRHEAEISHHKGILHHLTHTLSEHVEMITVLGEENEALRREAHDCREMMDKLMAEIDFLRELTGSNARKSEVIPADSDGAYSPLTPEAMEEWDNDVVEVHRFYRPVLSTGSIDRFYRPVLSTGSIDRFYRPVLSTGSIDRFYRPVLSTGSIDRFYRPVLSTGSIDRFYRPVLSTGSIDRFYRPVLSTGSIDRFYRPVLSTGSIDRFYRPVLSTGSIDRFYRPVLSTGSIDRFYRPVLSTGSIDRFYRPVLSTGSIDRFYRPVLSTGSIDRFYRPVLSTGSIDRFYRLRVYGPT</sequence>